<feature type="non-terminal residue" evidence="2">
    <location>
        <position position="1"/>
    </location>
</feature>
<dbReference type="Pfam" id="PF00561">
    <property type="entry name" value="Abhydrolase_1"/>
    <property type="match status" value="1"/>
</dbReference>
<gene>
    <name evidence="2" type="ORF">METZ01_LOCUS204075</name>
</gene>
<dbReference type="Gene3D" id="3.40.50.1820">
    <property type="entry name" value="alpha/beta hydrolase"/>
    <property type="match status" value="1"/>
</dbReference>
<feature type="domain" description="AB hydrolase-1" evidence="1">
    <location>
        <begin position="26"/>
        <end position="249"/>
    </location>
</feature>
<dbReference type="PRINTS" id="PR00111">
    <property type="entry name" value="ABHYDROLASE"/>
</dbReference>
<dbReference type="EMBL" id="UINC01045005">
    <property type="protein sequence ID" value="SVB51221.1"/>
    <property type="molecule type" value="Genomic_DNA"/>
</dbReference>
<evidence type="ECO:0000313" key="2">
    <source>
        <dbReference type="EMBL" id="SVB51221.1"/>
    </source>
</evidence>
<accession>A0A382EMP6</accession>
<dbReference type="AlphaFoldDB" id="A0A382EMP6"/>
<reference evidence="2" key="1">
    <citation type="submission" date="2018-05" db="EMBL/GenBank/DDBJ databases">
        <authorList>
            <person name="Lanie J.A."/>
            <person name="Ng W.-L."/>
            <person name="Kazmierczak K.M."/>
            <person name="Andrzejewski T.M."/>
            <person name="Davidsen T.M."/>
            <person name="Wayne K.J."/>
            <person name="Tettelin H."/>
            <person name="Glass J.I."/>
            <person name="Rusch D."/>
            <person name="Podicherti R."/>
            <person name="Tsui H.-C.T."/>
            <person name="Winkler M.E."/>
        </authorList>
    </citation>
    <scope>NUCLEOTIDE SEQUENCE</scope>
</reference>
<protein>
    <recommendedName>
        <fullName evidence="1">AB hydrolase-1 domain-containing protein</fullName>
    </recommendedName>
</protein>
<dbReference type="InterPro" id="IPR029058">
    <property type="entry name" value="AB_hydrolase_fold"/>
</dbReference>
<dbReference type="SUPFAM" id="SSF53474">
    <property type="entry name" value="alpha/beta-Hydrolases"/>
    <property type="match status" value="1"/>
</dbReference>
<sequence>VGTNWKEEIISYPEGRLQLFKGGDGPPLLILHGAGGNPGWLNYHEMLSKSFTVYAPSHPGYDQSDRIPWIDSIPAVAHYYHGLILHLKLKEITLFGLSMGGWISAEMAAMNQTPFKQMILVAPVGMKPERGQIAELFTSPRETVQNLRFYDKTQVEDYENTFNRELTLEEQKIERGNREMAASWCWQPYFYNPNLQYYLRKVSLKSLIVWGKQDYIVPVECADLFHRVLVNSEVKIIDRCSHMPHAERPREFLDALTSFLNA</sequence>
<evidence type="ECO:0000259" key="1">
    <source>
        <dbReference type="Pfam" id="PF00561"/>
    </source>
</evidence>
<dbReference type="InterPro" id="IPR000073">
    <property type="entry name" value="AB_hydrolase_1"/>
</dbReference>
<dbReference type="GO" id="GO:0016020">
    <property type="term" value="C:membrane"/>
    <property type="evidence" value="ECO:0007669"/>
    <property type="project" value="TreeGrafter"/>
</dbReference>
<dbReference type="PANTHER" id="PTHR43798">
    <property type="entry name" value="MONOACYLGLYCEROL LIPASE"/>
    <property type="match status" value="1"/>
</dbReference>
<dbReference type="InterPro" id="IPR050266">
    <property type="entry name" value="AB_hydrolase_sf"/>
</dbReference>
<organism evidence="2">
    <name type="scientific">marine metagenome</name>
    <dbReference type="NCBI Taxonomy" id="408172"/>
    <lineage>
        <taxon>unclassified sequences</taxon>
        <taxon>metagenomes</taxon>
        <taxon>ecological metagenomes</taxon>
    </lineage>
</organism>
<name>A0A382EMP6_9ZZZZ</name>
<dbReference type="PANTHER" id="PTHR43798:SF33">
    <property type="entry name" value="HYDROLASE, PUTATIVE (AFU_ORTHOLOGUE AFUA_2G14860)-RELATED"/>
    <property type="match status" value="1"/>
</dbReference>
<proteinExistence type="predicted"/>